<dbReference type="InterPro" id="IPR025127">
    <property type="entry name" value="DUF4054"/>
</dbReference>
<dbReference type="RefSeq" id="WP_280026885.1">
    <property type="nucleotide sequence ID" value="NZ_JAOCKG010000004.1"/>
</dbReference>
<dbReference type="EMBL" id="JAOCKG010000004">
    <property type="protein sequence ID" value="MDH2051167.1"/>
    <property type="molecule type" value="Genomic_DNA"/>
</dbReference>
<name>A0AA43B1X9_9BURK</name>
<proteinExistence type="predicted"/>
<gene>
    <name evidence="1" type="ORF">N5K24_12210</name>
</gene>
<evidence type="ECO:0000313" key="2">
    <source>
        <dbReference type="Proteomes" id="UP001161276"/>
    </source>
</evidence>
<reference evidence="1" key="1">
    <citation type="submission" date="2022-09" db="EMBL/GenBank/DDBJ databases">
        <title>Intensive care unit water sources are persistently colonized with multi-drug resistant bacteria and are the site of extensive horizontal gene transfer of antibiotic resistance genes.</title>
        <authorList>
            <person name="Diorio-Toth L."/>
        </authorList>
    </citation>
    <scope>NUCLEOTIDE SEQUENCE</scope>
    <source>
        <strain evidence="1">GD03676</strain>
    </source>
</reference>
<evidence type="ECO:0000313" key="1">
    <source>
        <dbReference type="EMBL" id="MDH2051167.1"/>
    </source>
</evidence>
<dbReference type="Proteomes" id="UP001161276">
    <property type="component" value="Unassembled WGS sequence"/>
</dbReference>
<dbReference type="AlphaFoldDB" id="A0AA43B1X9"/>
<sequence>MGIVTFDPAEFKELYPSFASLTDAQLTQSFNLATLYLNNTECSKVPDVAQRKPLLYLLTAHIAKMAYGEGGQSPSGLVGRVSSATEGSVSVSSAYSAPAGSAQWYLQTPYGAMYWEATAWLRVGRYVPGPNGYAVPVVIPWRP</sequence>
<protein>
    <submittedName>
        <fullName evidence="1">DUF4054 domain-containing protein</fullName>
    </submittedName>
</protein>
<dbReference type="Pfam" id="PF13262">
    <property type="entry name" value="DUF4054"/>
    <property type="match status" value="1"/>
</dbReference>
<organism evidence="1 2">
    <name type="scientific">Achromobacter marplatensis</name>
    <dbReference type="NCBI Taxonomy" id="470868"/>
    <lineage>
        <taxon>Bacteria</taxon>
        <taxon>Pseudomonadati</taxon>
        <taxon>Pseudomonadota</taxon>
        <taxon>Betaproteobacteria</taxon>
        <taxon>Burkholderiales</taxon>
        <taxon>Alcaligenaceae</taxon>
        <taxon>Achromobacter</taxon>
    </lineage>
</organism>
<comment type="caution">
    <text evidence="1">The sequence shown here is derived from an EMBL/GenBank/DDBJ whole genome shotgun (WGS) entry which is preliminary data.</text>
</comment>
<accession>A0AA43B1X9</accession>